<dbReference type="SUPFAM" id="SSF53850">
    <property type="entry name" value="Periplasmic binding protein-like II"/>
    <property type="match status" value="1"/>
</dbReference>
<evidence type="ECO:0000256" key="1">
    <source>
        <dbReference type="SAM" id="SignalP"/>
    </source>
</evidence>
<feature type="chain" id="PRO_5021927095" description="Phosphate ABC transporter substrate-binding protein" evidence="1">
    <location>
        <begin position="19"/>
        <end position="136"/>
    </location>
</feature>
<evidence type="ECO:0000313" key="3">
    <source>
        <dbReference type="Proteomes" id="UP000317550"/>
    </source>
</evidence>
<feature type="signal peptide" evidence="1">
    <location>
        <begin position="1"/>
        <end position="18"/>
    </location>
</feature>
<protein>
    <recommendedName>
        <fullName evidence="4">Phosphate ABC transporter substrate-binding protein</fullName>
    </recommendedName>
</protein>
<dbReference type="EMBL" id="CP041730">
    <property type="protein sequence ID" value="QDQ27758.1"/>
    <property type="molecule type" value="Genomic_DNA"/>
</dbReference>
<reference evidence="3" key="1">
    <citation type="submission" date="2019-07" db="EMBL/GenBank/DDBJ databases">
        <title>Chitinimonas sp. nov., isolated from Ny-Alesund, arctica soil.</title>
        <authorList>
            <person name="Xu Q."/>
            <person name="Peng F."/>
        </authorList>
    </citation>
    <scope>NUCLEOTIDE SEQUENCE [LARGE SCALE GENOMIC DNA]</scope>
    <source>
        <strain evidence="3">R3-44</strain>
    </source>
</reference>
<dbReference type="AlphaFoldDB" id="A0A516SI97"/>
<organism evidence="2 3">
    <name type="scientific">Chitinimonas arctica</name>
    <dbReference type="NCBI Taxonomy" id="2594795"/>
    <lineage>
        <taxon>Bacteria</taxon>
        <taxon>Pseudomonadati</taxon>
        <taxon>Pseudomonadota</taxon>
        <taxon>Betaproteobacteria</taxon>
        <taxon>Neisseriales</taxon>
        <taxon>Chitinibacteraceae</taxon>
        <taxon>Chitinimonas</taxon>
    </lineage>
</organism>
<evidence type="ECO:0000313" key="2">
    <source>
        <dbReference type="EMBL" id="QDQ27758.1"/>
    </source>
</evidence>
<name>A0A516SI97_9NEIS</name>
<keyword evidence="3" id="KW-1185">Reference proteome</keyword>
<dbReference type="KEGG" id="cari:FNU76_16160"/>
<accession>A0A516SI97</accession>
<sequence length="136" mass="14204">MKLRHCALLALLAGAAQATEIAVIVHPQAGVETLSADEIAQLFLGKSNSFANGQVVIPVEQSAGPLRDEFSTRALNKSATAVRAFRAKLQFTGKAVAPKEIGSSADVKKFVASNPNSIGYIDKAAVDGSVKAIAHY</sequence>
<gene>
    <name evidence="2" type="ORF">FNU76_16160</name>
</gene>
<dbReference type="Gene3D" id="3.40.190.10">
    <property type="entry name" value="Periplasmic binding protein-like II"/>
    <property type="match status" value="1"/>
</dbReference>
<dbReference type="OrthoDB" id="9790048at2"/>
<keyword evidence="1" id="KW-0732">Signal</keyword>
<proteinExistence type="predicted"/>
<dbReference type="RefSeq" id="WP_144279146.1">
    <property type="nucleotide sequence ID" value="NZ_CP041730.1"/>
</dbReference>
<evidence type="ECO:0008006" key="4">
    <source>
        <dbReference type="Google" id="ProtNLM"/>
    </source>
</evidence>
<dbReference type="Proteomes" id="UP000317550">
    <property type="component" value="Chromosome"/>
</dbReference>